<dbReference type="InterPro" id="IPR030470">
    <property type="entry name" value="UbiA_prenylTrfase_CS"/>
</dbReference>
<sequence length="302" mass="32538">MTAAADKTLDAEPGLVDRSPSWLRPYLRLMRADRPIGVWLLFLPCSWGVIAARPDGMDAGRFWWLLLLFAVGSFVMRSAGCAYNDLVDRDLDRSVERTRNRPIASGAVSPKAATALIVGLSLVGLAVLLQLGLPAILIGIGSLALVAGYPFMKRITWWPQLWLGLTFNWGVLVGAAAVSGGVPLPAALLYAAGIFWTLGYDTIYALQDIEDDALAGIKSSARRLGGDVRKGVALFYTATILLAAGALVAGGRGEWIWLLAPAALHFAWQVASIDRDDPARNLRLFKSNIWPGVFIAVAMLPL</sequence>
<dbReference type="PANTHER" id="PTHR11048:SF28">
    <property type="entry name" value="4-HYDROXYBENZOATE POLYPRENYLTRANSFERASE, MITOCHONDRIAL"/>
    <property type="match status" value="1"/>
</dbReference>
<evidence type="ECO:0000256" key="11">
    <source>
        <dbReference type="HAMAP-Rule" id="MF_01635"/>
    </source>
</evidence>
<evidence type="ECO:0000256" key="2">
    <source>
        <dbReference type="ARBA" id="ARBA00004141"/>
    </source>
</evidence>
<evidence type="ECO:0000256" key="7">
    <source>
        <dbReference type="ARBA" id="ARBA00022688"/>
    </source>
</evidence>
<dbReference type="RefSeq" id="WP_189570411.1">
    <property type="nucleotide sequence ID" value="NZ_BMXU01000001.1"/>
</dbReference>
<evidence type="ECO:0000256" key="4">
    <source>
        <dbReference type="ARBA" id="ARBA00022475"/>
    </source>
</evidence>
<evidence type="ECO:0000313" key="13">
    <source>
        <dbReference type="EMBL" id="MFC3302287.1"/>
    </source>
</evidence>
<evidence type="ECO:0000256" key="8">
    <source>
        <dbReference type="ARBA" id="ARBA00022692"/>
    </source>
</evidence>
<comment type="function">
    <text evidence="11">Catalyzes the prenylation of para-hydroxybenzoate (PHB) with an all-trans polyprenyl group. Mediates the second step in the final reaction sequence of ubiquinone-8 (UQ-8) biosynthesis, which is the condensation of the polyisoprenoid side chain with PHB, generating the first membrane-bound Q intermediate 3-octaprenyl-4-hydroxybenzoate.</text>
</comment>
<evidence type="ECO:0000256" key="6">
    <source>
        <dbReference type="ARBA" id="ARBA00022679"/>
    </source>
</evidence>
<feature type="transmembrane region" description="Helical" evidence="11">
    <location>
        <begin position="131"/>
        <end position="149"/>
    </location>
</feature>
<keyword evidence="6 11" id="KW-0808">Transferase</keyword>
<comment type="caution">
    <text evidence="13">The sequence shown here is derived from an EMBL/GenBank/DDBJ whole genome shotgun (WGS) entry which is preliminary data.</text>
</comment>
<keyword evidence="5 11" id="KW-0997">Cell inner membrane</keyword>
<comment type="catalytic activity">
    <reaction evidence="11">
        <text>all-trans-octaprenyl diphosphate + 4-hydroxybenzoate = 4-hydroxy-3-(all-trans-octaprenyl)benzoate + diphosphate</text>
        <dbReference type="Rhea" id="RHEA:27782"/>
        <dbReference type="ChEBI" id="CHEBI:1617"/>
        <dbReference type="ChEBI" id="CHEBI:17879"/>
        <dbReference type="ChEBI" id="CHEBI:33019"/>
        <dbReference type="ChEBI" id="CHEBI:57711"/>
        <dbReference type="EC" id="2.5.1.39"/>
    </reaction>
</comment>
<feature type="transmembrane region" description="Helical" evidence="11">
    <location>
        <begin position="62"/>
        <end position="83"/>
    </location>
</feature>
<dbReference type="CDD" id="cd13959">
    <property type="entry name" value="PT_UbiA_COQ2"/>
    <property type="match status" value="1"/>
</dbReference>
<keyword evidence="8 11" id="KW-0812">Transmembrane</keyword>
<dbReference type="Gene3D" id="1.10.357.140">
    <property type="entry name" value="UbiA prenyltransferase"/>
    <property type="match status" value="1"/>
</dbReference>
<feature type="transmembrane region" description="Helical" evidence="11">
    <location>
        <begin position="228"/>
        <end position="249"/>
    </location>
</feature>
<feature type="transmembrane region" description="Helical" evidence="11">
    <location>
        <begin position="32"/>
        <end position="50"/>
    </location>
</feature>
<evidence type="ECO:0000313" key="14">
    <source>
        <dbReference type="Proteomes" id="UP001595607"/>
    </source>
</evidence>
<evidence type="ECO:0000256" key="5">
    <source>
        <dbReference type="ARBA" id="ARBA00022519"/>
    </source>
</evidence>
<proteinExistence type="inferred from homology"/>
<dbReference type="HAMAP" id="MF_01635">
    <property type="entry name" value="UbiA"/>
    <property type="match status" value="1"/>
</dbReference>
<keyword evidence="7 11" id="KW-0831">Ubiquinone biosynthesis</keyword>
<feature type="transmembrane region" description="Helical" evidence="11">
    <location>
        <begin position="188"/>
        <end position="207"/>
    </location>
</feature>
<keyword evidence="10 11" id="KW-0472">Membrane</keyword>
<dbReference type="InterPro" id="IPR000537">
    <property type="entry name" value="UbiA_prenyltransferase"/>
</dbReference>
<gene>
    <name evidence="11 13" type="primary">ubiA</name>
    <name evidence="13" type="ORF">ACFONP_06030</name>
</gene>
<keyword evidence="14" id="KW-1185">Reference proteome</keyword>
<dbReference type="InterPro" id="IPR006370">
    <property type="entry name" value="HB_polyprenyltransferase-like"/>
</dbReference>
<accession>A0ABV7MBK7</accession>
<dbReference type="Proteomes" id="UP001595607">
    <property type="component" value="Unassembled WGS sequence"/>
</dbReference>
<comment type="cofactor">
    <cofactor evidence="1 11">
        <name>Mg(2+)</name>
        <dbReference type="ChEBI" id="CHEBI:18420"/>
    </cofactor>
</comment>
<dbReference type="EC" id="2.5.1.39" evidence="11 12"/>
<dbReference type="PROSITE" id="PS00943">
    <property type="entry name" value="UBIA"/>
    <property type="match status" value="1"/>
</dbReference>
<protein>
    <recommendedName>
        <fullName evidence="11 12">4-hydroxybenzoate octaprenyltransferase</fullName>
        <ecNumber evidence="11 12">2.5.1.39</ecNumber>
    </recommendedName>
    <alternativeName>
        <fullName evidence="11">4-HB polyprenyltransferase</fullName>
    </alternativeName>
</protein>
<dbReference type="Pfam" id="PF01040">
    <property type="entry name" value="UbiA"/>
    <property type="match status" value="1"/>
</dbReference>
<feature type="transmembrane region" description="Helical" evidence="11">
    <location>
        <begin position="103"/>
        <end position="125"/>
    </location>
</feature>
<dbReference type="PANTHER" id="PTHR11048">
    <property type="entry name" value="PRENYLTRANSFERASES"/>
    <property type="match status" value="1"/>
</dbReference>
<dbReference type="InterPro" id="IPR039653">
    <property type="entry name" value="Prenyltransferase"/>
</dbReference>
<evidence type="ECO:0000256" key="10">
    <source>
        <dbReference type="ARBA" id="ARBA00023136"/>
    </source>
</evidence>
<keyword evidence="11" id="KW-0460">Magnesium</keyword>
<dbReference type="GO" id="GO:0008412">
    <property type="term" value="F:4-hydroxybenzoate polyprenyltransferase activity"/>
    <property type="evidence" value="ECO:0007669"/>
    <property type="project" value="UniProtKB-EC"/>
</dbReference>
<evidence type="ECO:0000256" key="3">
    <source>
        <dbReference type="ARBA" id="ARBA00005985"/>
    </source>
</evidence>
<dbReference type="InterPro" id="IPR044878">
    <property type="entry name" value="UbiA_sf"/>
</dbReference>
<keyword evidence="9 11" id="KW-1133">Transmembrane helix</keyword>
<dbReference type="Gene3D" id="1.20.120.1780">
    <property type="entry name" value="UbiA prenyltransferase"/>
    <property type="match status" value="1"/>
</dbReference>
<evidence type="ECO:0000256" key="1">
    <source>
        <dbReference type="ARBA" id="ARBA00001946"/>
    </source>
</evidence>
<name>A0ABV7MBK7_9PROT</name>
<dbReference type="EMBL" id="JBHRVA010000002">
    <property type="protein sequence ID" value="MFC3302287.1"/>
    <property type="molecule type" value="Genomic_DNA"/>
</dbReference>
<dbReference type="NCBIfam" id="TIGR01474">
    <property type="entry name" value="ubiA_proteo"/>
    <property type="match status" value="1"/>
</dbReference>
<comment type="similarity">
    <text evidence="3 11">Belongs to the UbiA prenyltransferase family.</text>
</comment>
<keyword evidence="4 11" id="KW-1003">Cell membrane</keyword>
<comment type="pathway">
    <text evidence="11">Cofactor biosynthesis; ubiquinone biosynthesis.</text>
</comment>
<evidence type="ECO:0000256" key="12">
    <source>
        <dbReference type="NCBIfam" id="TIGR01474"/>
    </source>
</evidence>
<comment type="subcellular location">
    <subcellularLocation>
        <location evidence="11">Cell inner membrane</location>
        <topology evidence="11">Multi-pass membrane protein</topology>
    </subcellularLocation>
    <subcellularLocation>
        <location evidence="2">Membrane</location>
        <topology evidence="2">Multi-pass membrane protein</topology>
    </subcellularLocation>
</comment>
<feature type="transmembrane region" description="Helical" evidence="11">
    <location>
        <begin position="161"/>
        <end position="182"/>
    </location>
</feature>
<evidence type="ECO:0000256" key="9">
    <source>
        <dbReference type="ARBA" id="ARBA00022989"/>
    </source>
</evidence>
<organism evidence="13 14">
    <name type="scientific">Parvularcula lutaonensis</name>
    <dbReference type="NCBI Taxonomy" id="491923"/>
    <lineage>
        <taxon>Bacteria</taxon>
        <taxon>Pseudomonadati</taxon>
        <taxon>Pseudomonadota</taxon>
        <taxon>Alphaproteobacteria</taxon>
        <taxon>Parvularculales</taxon>
        <taxon>Parvularculaceae</taxon>
        <taxon>Parvularcula</taxon>
    </lineage>
</organism>
<reference evidence="14" key="1">
    <citation type="journal article" date="2019" name="Int. J. Syst. Evol. Microbiol.">
        <title>The Global Catalogue of Microorganisms (GCM) 10K type strain sequencing project: providing services to taxonomists for standard genome sequencing and annotation.</title>
        <authorList>
            <consortium name="The Broad Institute Genomics Platform"/>
            <consortium name="The Broad Institute Genome Sequencing Center for Infectious Disease"/>
            <person name="Wu L."/>
            <person name="Ma J."/>
        </authorList>
    </citation>
    <scope>NUCLEOTIDE SEQUENCE [LARGE SCALE GENOMIC DNA]</scope>
    <source>
        <strain evidence="14">KCTC 22245</strain>
    </source>
</reference>